<evidence type="ECO:0000256" key="1">
    <source>
        <dbReference type="SAM" id="MobiDB-lite"/>
    </source>
</evidence>
<organism evidence="2 3">
    <name type="scientific">Elaphomyces granulatus</name>
    <dbReference type="NCBI Taxonomy" id="519963"/>
    <lineage>
        <taxon>Eukaryota</taxon>
        <taxon>Fungi</taxon>
        <taxon>Dikarya</taxon>
        <taxon>Ascomycota</taxon>
        <taxon>Pezizomycotina</taxon>
        <taxon>Eurotiomycetes</taxon>
        <taxon>Eurotiomycetidae</taxon>
        <taxon>Eurotiales</taxon>
        <taxon>Elaphomycetaceae</taxon>
        <taxon>Elaphomyces</taxon>
    </lineage>
</organism>
<gene>
    <name evidence="2" type="ORF">Egran_00498</name>
</gene>
<feature type="region of interest" description="Disordered" evidence="1">
    <location>
        <begin position="452"/>
        <end position="476"/>
    </location>
</feature>
<proteinExistence type="predicted"/>
<accession>A0A232M5N7</accession>
<sequence>MSILHTRPLLRQRNEGLQLSYQLPHRVYSATSYPVLSPNGSAIILYGYDTGLRIVWRGGRAFRSPKNSVPTAETVESETSESSNDNAVMIIDSDDEAGSEPPKDEQPNADFEDEETEIDSSHPFEHIIRYIDVPLGTKVLGLAVPQFLPEEARSSLDPLPPILSKMMVVSAVCADFSTRVVTIPLTPPHPRETNSSTWGIQTLSLGGHQEIPLGVSITFTYQGGEDHHQGGRSRTRLASAAQASTVSHKNEKWELLVATHSAESSGTLFVHRISISRTSAETPINYSLSPHLICPIQRINLPTPAKSICFNPCSYPSERHSNLLISFSDGYVKIYSCLSPKQPNLSRGRRASNSDADPFIPEGRWLITLYPGFEQSTGGIIRRKTVVDAQWVLGGRAVIALLANGEWGVWDVEGAGPTSDPGPLYGQSNMHGVTGGSLTVFAVSGRIMGNLPANKSQMSSSVPEERPKFAPMTPSTRRVRETTLLKGTQNQSQSFLYGQVSVVQVNSTRDPNLEESILIRRGDQISTIPSLFSLWRNAVRTTGTFDASNRCKVVDIENVHLFGENMISISHLPSTSRKGRETDHRGFDILIAAEHRLVILAPKLTGLGQEKMHSETKQQILNLSPSAETDQAMLTKGELDVGGMDRLLSGMAGSNRPLGLRSPLKRSRIFS</sequence>
<reference evidence="2 3" key="1">
    <citation type="journal article" date="2015" name="Environ. Microbiol.">
        <title>Metagenome sequence of Elaphomyces granulatus from sporocarp tissue reveals Ascomycota ectomycorrhizal fingerprints of genome expansion and a Proteobacteria-rich microbiome.</title>
        <authorList>
            <person name="Quandt C.A."/>
            <person name="Kohler A."/>
            <person name="Hesse C.N."/>
            <person name="Sharpton T.J."/>
            <person name="Martin F."/>
            <person name="Spatafora J.W."/>
        </authorList>
    </citation>
    <scope>NUCLEOTIDE SEQUENCE [LARGE SCALE GENOMIC DNA]</scope>
    <source>
        <strain evidence="2 3">OSC145934</strain>
    </source>
</reference>
<feature type="region of interest" description="Disordered" evidence="1">
    <location>
        <begin position="64"/>
        <end position="119"/>
    </location>
</feature>
<evidence type="ECO:0000313" key="3">
    <source>
        <dbReference type="Proteomes" id="UP000243515"/>
    </source>
</evidence>
<dbReference type="EMBL" id="NPHW01002322">
    <property type="protein sequence ID" value="OXV11740.1"/>
    <property type="molecule type" value="Genomic_DNA"/>
</dbReference>
<feature type="compositionally biased region" description="Polar residues" evidence="1">
    <location>
        <begin position="453"/>
        <end position="462"/>
    </location>
</feature>
<name>A0A232M5N7_9EURO</name>
<dbReference type="Gene3D" id="2.130.10.10">
    <property type="entry name" value="YVTN repeat-like/Quinoprotein amine dehydrogenase"/>
    <property type="match status" value="1"/>
</dbReference>
<evidence type="ECO:0008006" key="4">
    <source>
        <dbReference type="Google" id="ProtNLM"/>
    </source>
</evidence>
<dbReference type="AlphaFoldDB" id="A0A232M5N7"/>
<dbReference type="InterPro" id="IPR015943">
    <property type="entry name" value="WD40/YVTN_repeat-like_dom_sf"/>
</dbReference>
<comment type="caution">
    <text evidence="2">The sequence shown here is derived from an EMBL/GenBank/DDBJ whole genome shotgun (WGS) entry which is preliminary data.</text>
</comment>
<dbReference type="Proteomes" id="UP000243515">
    <property type="component" value="Unassembled WGS sequence"/>
</dbReference>
<protein>
    <recommendedName>
        <fullName evidence="4">Nucleoporin NUP37</fullName>
    </recommendedName>
</protein>
<evidence type="ECO:0000313" key="2">
    <source>
        <dbReference type="EMBL" id="OXV11740.1"/>
    </source>
</evidence>
<keyword evidence="3" id="KW-1185">Reference proteome</keyword>
<dbReference type="OrthoDB" id="5323870at2759"/>